<dbReference type="Pfam" id="PF06537">
    <property type="entry name" value="DHOR"/>
    <property type="match status" value="1"/>
</dbReference>
<protein>
    <submittedName>
        <fullName evidence="7">Cytochrome c</fullName>
    </submittedName>
</protein>
<evidence type="ECO:0000256" key="2">
    <source>
        <dbReference type="ARBA" id="ARBA00022723"/>
    </source>
</evidence>
<dbReference type="Gene3D" id="1.10.760.10">
    <property type="entry name" value="Cytochrome c-like domain"/>
    <property type="match status" value="1"/>
</dbReference>
<dbReference type="GO" id="GO:0009055">
    <property type="term" value="F:electron transfer activity"/>
    <property type="evidence" value="ECO:0007669"/>
    <property type="project" value="InterPro"/>
</dbReference>
<dbReference type="GO" id="GO:0020037">
    <property type="term" value="F:heme binding"/>
    <property type="evidence" value="ECO:0007669"/>
    <property type="project" value="InterPro"/>
</dbReference>
<reference evidence="7 8" key="1">
    <citation type="submission" date="2015-12" db="EMBL/GenBank/DDBJ databases">
        <title>Genome sequence of the marine Rhodobacteraceae strain O3.65, Candidatus Tritonibacter horizontis.</title>
        <authorList>
            <person name="Poehlein A."/>
            <person name="Giebel H.A."/>
            <person name="Voget S."/>
            <person name="Brinkhoff T."/>
        </authorList>
    </citation>
    <scope>NUCLEOTIDE SEQUENCE [LARGE SCALE GENOMIC DNA]</scope>
    <source>
        <strain evidence="7 8">O3.65</strain>
    </source>
</reference>
<gene>
    <name evidence="7" type="ORF">TRIHO_30330</name>
</gene>
<dbReference type="PANTHER" id="PTHR30600">
    <property type="entry name" value="CYTOCHROME C PEROXIDASE-RELATED"/>
    <property type="match status" value="1"/>
</dbReference>
<evidence type="ECO:0000256" key="1">
    <source>
        <dbReference type="ARBA" id="ARBA00022617"/>
    </source>
</evidence>
<dbReference type="PROSITE" id="PS51007">
    <property type="entry name" value="CYTC"/>
    <property type="match status" value="1"/>
</dbReference>
<dbReference type="SUPFAM" id="SSF46626">
    <property type="entry name" value="Cytochrome c"/>
    <property type="match status" value="1"/>
</dbReference>
<dbReference type="PIRSF" id="PIRSF028099">
    <property type="entry name" value="DUF1111"/>
    <property type="match status" value="1"/>
</dbReference>
<keyword evidence="3 4" id="KW-0408">Iron</keyword>
<dbReference type="Proteomes" id="UP000068382">
    <property type="component" value="Unassembled WGS sequence"/>
</dbReference>
<dbReference type="AlphaFoldDB" id="A0A132BUZ3"/>
<dbReference type="GO" id="GO:0046872">
    <property type="term" value="F:metal ion binding"/>
    <property type="evidence" value="ECO:0007669"/>
    <property type="project" value="UniProtKB-KW"/>
</dbReference>
<sequence>MAAILGLATPLFAADIPPGLAEPHLSSLPRSRDEAARVARVTAPTGQFDSAEPFEDNPAGAATVPPRSDREAYSAASGNLTFEQGLEFHLGEALFDKLWVFAPASTLASDGLGPIYNARSCQRCHIRDGRGHLPDGPDYRSASTFLRLSVPGPVPPEMAAIPDYIGTAPDPVYGWQMQDFSAPGVDAEYRLEVTFTEDIIPLNGGEQVSLRRPRFRPAELRYGPLDPAAMLSARVAPPMIGLGLLEAIPAADILALADPDDADGDGISGRANLVWSTEFQQILLGRFGLKAGTATIHEQSAAALSGDIGISTPLFAHPFGDCTPHQTACRAARHGDKDKRGTEIDQPNMDLITFYSRNIAVPARRDVSAPEVLRGKAVFYTAGCADCHRPKFVTHRLLDRAEQSFQLIWPYSDLLLHDMGEDLADHRPEGRATGREWRTAPLWGIGLAQQVSDKATFLHDGRARTLLEAILWHGGEAQPARDHIVALPPEDRAALITFLESL</sequence>
<name>A0A132BUZ3_9RHOB</name>
<feature type="domain" description="Cytochrome c" evidence="6">
    <location>
        <begin position="370"/>
        <end position="502"/>
    </location>
</feature>
<evidence type="ECO:0000313" key="8">
    <source>
        <dbReference type="Proteomes" id="UP000068382"/>
    </source>
</evidence>
<proteinExistence type="predicted"/>
<evidence type="ECO:0000256" key="3">
    <source>
        <dbReference type="ARBA" id="ARBA00023004"/>
    </source>
</evidence>
<dbReference type="InterPro" id="IPR009056">
    <property type="entry name" value="Cyt_c-like_dom"/>
</dbReference>
<dbReference type="InterPro" id="IPR010538">
    <property type="entry name" value="DHOR"/>
</dbReference>
<dbReference type="EMBL" id="LPUY01000079">
    <property type="protein sequence ID" value="KUP92016.1"/>
    <property type="molecule type" value="Genomic_DNA"/>
</dbReference>
<dbReference type="InterPro" id="IPR051395">
    <property type="entry name" value="Cytochrome_c_Peroxidase/MauG"/>
</dbReference>
<evidence type="ECO:0000313" key="7">
    <source>
        <dbReference type="EMBL" id="KUP92016.1"/>
    </source>
</evidence>
<keyword evidence="8" id="KW-1185">Reference proteome</keyword>
<dbReference type="PANTHER" id="PTHR30600:SF4">
    <property type="entry name" value="CYTOCHROME C DOMAIN-CONTAINING PROTEIN"/>
    <property type="match status" value="1"/>
</dbReference>
<dbReference type="GO" id="GO:0004130">
    <property type="term" value="F:cytochrome-c peroxidase activity"/>
    <property type="evidence" value="ECO:0007669"/>
    <property type="project" value="TreeGrafter"/>
</dbReference>
<keyword evidence="1 4" id="KW-0349">Heme</keyword>
<dbReference type="InterPro" id="IPR036909">
    <property type="entry name" value="Cyt_c-like_dom_sf"/>
</dbReference>
<accession>A0A132BUZ3</accession>
<evidence type="ECO:0000256" key="4">
    <source>
        <dbReference type="PROSITE-ProRule" id="PRU00433"/>
    </source>
</evidence>
<comment type="caution">
    <text evidence="7">The sequence shown here is derived from an EMBL/GenBank/DDBJ whole genome shotgun (WGS) entry which is preliminary data.</text>
</comment>
<evidence type="ECO:0000259" key="6">
    <source>
        <dbReference type="PROSITE" id="PS51007"/>
    </source>
</evidence>
<keyword evidence="2 4" id="KW-0479">Metal-binding</keyword>
<dbReference type="PATRIC" id="fig|1768241.3.peg.3173"/>
<organism evidence="7 8">
    <name type="scientific">Tritonibacter horizontis</name>
    <dbReference type="NCBI Taxonomy" id="1768241"/>
    <lineage>
        <taxon>Bacteria</taxon>
        <taxon>Pseudomonadati</taxon>
        <taxon>Pseudomonadota</taxon>
        <taxon>Alphaproteobacteria</taxon>
        <taxon>Rhodobacterales</taxon>
        <taxon>Paracoccaceae</taxon>
        <taxon>Tritonibacter</taxon>
    </lineage>
</organism>
<evidence type="ECO:0000256" key="5">
    <source>
        <dbReference type="SAM" id="MobiDB-lite"/>
    </source>
</evidence>
<feature type="region of interest" description="Disordered" evidence="5">
    <location>
        <begin position="24"/>
        <end position="68"/>
    </location>
</feature>